<gene>
    <name evidence="1" type="ORF">PMAYCL1PPCAC_23527</name>
</gene>
<keyword evidence="2" id="KW-1185">Reference proteome</keyword>
<sequence>MVDYSFVLAICLCDAPISDDWLLGLDRCLLRLSHHSDLEFVVCQTIVVDGQFDCTTKDRLSLRTIESRLLSRLVLDHLSEQMGSDSSGSVLRLEGHSLLSDMAEERLSSLLVLFPSSHDECVPEGIHADSRRVHERGEEIEESGWVQLLSHHCPLCHLSLDDVLQSVEVSVVSREGDDHSVVHLVLAGHILVSGRFPVGDHSVAHHCNSLVVHHGDHRCARARRIASVHVESTVLSFHCST</sequence>
<protein>
    <submittedName>
        <fullName evidence="1">Uncharacterized protein</fullName>
    </submittedName>
</protein>
<dbReference type="Proteomes" id="UP001328107">
    <property type="component" value="Unassembled WGS sequence"/>
</dbReference>
<accession>A0AAN5D0D9</accession>
<reference evidence="2" key="1">
    <citation type="submission" date="2022-10" db="EMBL/GenBank/DDBJ databases">
        <title>Genome assembly of Pristionchus species.</title>
        <authorList>
            <person name="Yoshida K."/>
            <person name="Sommer R.J."/>
        </authorList>
    </citation>
    <scope>NUCLEOTIDE SEQUENCE [LARGE SCALE GENOMIC DNA]</scope>
    <source>
        <strain evidence="2">RS5460</strain>
    </source>
</reference>
<comment type="caution">
    <text evidence="1">The sequence shown here is derived from an EMBL/GenBank/DDBJ whole genome shotgun (WGS) entry which is preliminary data.</text>
</comment>
<proteinExistence type="predicted"/>
<organism evidence="1 2">
    <name type="scientific">Pristionchus mayeri</name>
    <dbReference type="NCBI Taxonomy" id="1317129"/>
    <lineage>
        <taxon>Eukaryota</taxon>
        <taxon>Metazoa</taxon>
        <taxon>Ecdysozoa</taxon>
        <taxon>Nematoda</taxon>
        <taxon>Chromadorea</taxon>
        <taxon>Rhabditida</taxon>
        <taxon>Rhabditina</taxon>
        <taxon>Diplogasteromorpha</taxon>
        <taxon>Diplogasteroidea</taxon>
        <taxon>Neodiplogasteridae</taxon>
        <taxon>Pristionchus</taxon>
    </lineage>
</organism>
<name>A0AAN5D0D9_9BILA</name>
<dbReference type="AlphaFoldDB" id="A0AAN5D0D9"/>
<feature type="non-terminal residue" evidence="1">
    <location>
        <position position="241"/>
    </location>
</feature>
<evidence type="ECO:0000313" key="2">
    <source>
        <dbReference type="Proteomes" id="UP001328107"/>
    </source>
</evidence>
<dbReference type="EMBL" id="BTRK01000005">
    <property type="protein sequence ID" value="GMR53332.1"/>
    <property type="molecule type" value="Genomic_DNA"/>
</dbReference>
<evidence type="ECO:0000313" key="1">
    <source>
        <dbReference type="EMBL" id="GMR53332.1"/>
    </source>
</evidence>